<dbReference type="Pfam" id="PF19593">
    <property type="entry name" value="DUF6098"/>
    <property type="match status" value="1"/>
</dbReference>
<dbReference type="AlphaFoldDB" id="A0A0N0S0T4"/>
<reference evidence="1 2" key="1">
    <citation type="journal article" date="2015" name="Genome Announc.">
        <title>Draft Genome Sequence of Rhodococcus rhodochrous Strain KG-21, a Soil Isolate from Oil Fields of Krishna-Godavari Basin, India.</title>
        <authorList>
            <person name="Dawar C."/>
            <person name="Aggarwal R.K."/>
        </authorList>
    </citation>
    <scope>NUCLEOTIDE SEQUENCE [LARGE SCALE GENOMIC DNA]</scope>
    <source>
        <strain evidence="1 2">KG-21</strain>
    </source>
</reference>
<dbReference type="InterPro" id="IPR046080">
    <property type="entry name" value="DUF6098"/>
</dbReference>
<gene>
    <name evidence="1" type="ORF">Z051_12205</name>
</gene>
<accession>A0A0N0S0T4</accession>
<name>A0A0N0S0T4_RHORH</name>
<comment type="caution">
    <text evidence="1">The sequence shown here is derived from an EMBL/GenBank/DDBJ whole genome shotgun (WGS) entry which is preliminary data.</text>
</comment>
<dbReference type="EMBL" id="AZYO01000027">
    <property type="protein sequence ID" value="KOS55951.1"/>
    <property type="molecule type" value="Genomic_DNA"/>
</dbReference>
<evidence type="ECO:0000313" key="1">
    <source>
        <dbReference type="EMBL" id="KOS55951.1"/>
    </source>
</evidence>
<organism evidence="1 2">
    <name type="scientific">Rhodococcus rhodochrous KG-21</name>
    <dbReference type="NCBI Taxonomy" id="1441923"/>
    <lineage>
        <taxon>Bacteria</taxon>
        <taxon>Bacillati</taxon>
        <taxon>Actinomycetota</taxon>
        <taxon>Actinomycetes</taxon>
        <taxon>Mycobacteriales</taxon>
        <taxon>Nocardiaceae</taxon>
        <taxon>Rhodococcus</taxon>
    </lineage>
</organism>
<reference evidence="2" key="2">
    <citation type="submission" date="2015-01" db="EMBL/GenBank/DDBJ databases">
        <title>Draft genome sequence of potential hydrocarbon metabolising strain of Rhodococcus rhodochrous.</title>
        <authorList>
            <person name="Aggarwal R.K."/>
            <person name="Dawar C."/>
        </authorList>
    </citation>
    <scope>NUCLEOTIDE SEQUENCE [LARGE SCALE GENOMIC DNA]</scope>
    <source>
        <strain evidence="2">KG-21</strain>
    </source>
</reference>
<protein>
    <submittedName>
        <fullName evidence="1">Uncharacterized protein</fullName>
    </submittedName>
</protein>
<sequence length="151" mass="17310">MMLREEMYPDPDDMQVITGLDQLAALVAGNPLLYLRFSRGPVADAADGPTRDRAANLTLPGWSVLPVAPEPWWRRPVEDWVARRLHRYAACGETDGRFLWLLEGTMVGRGLDQEPLVIDIRPHARLSPKVLWEAERRYRECFEAEPDSGRW</sequence>
<proteinExistence type="predicted"/>
<evidence type="ECO:0000313" key="2">
    <source>
        <dbReference type="Proteomes" id="UP000037712"/>
    </source>
</evidence>
<dbReference type="PATRIC" id="fig|1441923.3.peg.2685"/>
<dbReference type="Proteomes" id="UP000037712">
    <property type="component" value="Unassembled WGS sequence"/>
</dbReference>